<proteinExistence type="predicted"/>
<dbReference type="InParanoid" id="A0A1X7U3I0"/>
<dbReference type="AlphaFoldDB" id="A0A1X7U3I0"/>
<reference evidence="2" key="1">
    <citation type="submission" date="2017-05" db="UniProtKB">
        <authorList>
            <consortium name="EnsemblMetazoa"/>
        </authorList>
    </citation>
    <scope>IDENTIFICATION</scope>
</reference>
<dbReference type="EnsemblMetazoa" id="Aqu2.1.22223_001">
    <property type="protein sequence ID" value="Aqu2.1.22223_001"/>
    <property type="gene ID" value="Aqu2.1.22223"/>
</dbReference>
<evidence type="ECO:0000313" key="2">
    <source>
        <dbReference type="EnsemblMetazoa" id="Aqu2.1.22223_001"/>
    </source>
</evidence>
<protein>
    <submittedName>
        <fullName evidence="2">Uncharacterized protein</fullName>
    </submittedName>
</protein>
<keyword evidence="1" id="KW-1133">Transmembrane helix</keyword>
<evidence type="ECO:0000256" key="1">
    <source>
        <dbReference type="SAM" id="Phobius"/>
    </source>
</evidence>
<keyword evidence="1" id="KW-0812">Transmembrane</keyword>
<name>A0A1X7U3I0_AMPQE</name>
<accession>A0A1X7U3I0</accession>
<keyword evidence="1" id="KW-0472">Membrane</keyword>
<sequence>MILMSSSFKYWPQVLFILIAPLTRLVVPLMCILQLVLLLVTKSLADGVGINKSFKMDLGLVW</sequence>
<organism evidence="2">
    <name type="scientific">Amphimedon queenslandica</name>
    <name type="common">Sponge</name>
    <dbReference type="NCBI Taxonomy" id="400682"/>
    <lineage>
        <taxon>Eukaryota</taxon>
        <taxon>Metazoa</taxon>
        <taxon>Porifera</taxon>
        <taxon>Demospongiae</taxon>
        <taxon>Heteroscleromorpha</taxon>
        <taxon>Haplosclerida</taxon>
        <taxon>Niphatidae</taxon>
        <taxon>Amphimedon</taxon>
    </lineage>
</organism>
<feature type="transmembrane region" description="Helical" evidence="1">
    <location>
        <begin position="14"/>
        <end position="40"/>
    </location>
</feature>